<evidence type="ECO:0000256" key="1">
    <source>
        <dbReference type="SAM" id="MobiDB-lite"/>
    </source>
</evidence>
<dbReference type="InterPro" id="IPR053176">
    <property type="entry name" value="T6SS_TssE1-like"/>
</dbReference>
<dbReference type="AlphaFoldDB" id="A0A291G9V8"/>
<proteinExistence type="predicted"/>
<dbReference type="InterPro" id="IPR007048">
    <property type="entry name" value="IraD/Gp25-like"/>
</dbReference>
<evidence type="ECO:0000259" key="2">
    <source>
        <dbReference type="Pfam" id="PF04965"/>
    </source>
</evidence>
<dbReference type="PANTHER" id="PTHR38595:SF1">
    <property type="entry name" value="TYPE VI SECRETION SYSTEM COMPONENT TSSE1"/>
    <property type="match status" value="1"/>
</dbReference>
<feature type="domain" description="IraD/Gp25-like" evidence="2">
    <location>
        <begin position="97"/>
        <end position="199"/>
    </location>
</feature>
<reference evidence="3 4" key="1">
    <citation type="submission" date="2017-06" db="EMBL/GenBank/DDBJ databases">
        <title>Celeribacter sp. TSPH2 complete genome sequence.</title>
        <authorList>
            <person name="Woo J.-H."/>
            <person name="Kim H.-S."/>
        </authorList>
    </citation>
    <scope>NUCLEOTIDE SEQUENCE [LARGE SCALE GENOMIC DNA]</scope>
    <source>
        <strain evidence="3 4">TSPH2</strain>
    </source>
</reference>
<dbReference type="EMBL" id="CP022196">
    <property type="protein sequence ID" value="ATG46832.1"/>
    <property type="molecule type" value="Genomic_DNA"/>
</dbReference>
<dbReference type="SUPFAM" id="SSF160719">
    <property type="entry name" value="gpW/gp25-like"/>
    <property type="match status" value="1"/>
</dbReference>
<evidence type="ECO:0000313" key="3">
    <source>
        <dbReference type="EMBL" id="ATG46832.1"/>
    </source>
</evidence>
<keyword evidence="4" id="KW-1185">Reference proteome</keyword>
<organism evidence="3 4">
    <name type="scientific">Celeribacter ethanolicus</name>
    <dbReference type="NCBI Taxonomy" id="1758178"/>
    <lineage>
        <taxon>Bacteria</taxon>
        <taxon>Pseudomonadati</taxon>
        <taxon>Pseudomonadota</taxon>
        <taxon>Alphaproteobacteria</taxon>
        <taxon>Rhodobacterales</taxon>
        <taxon>Roseobacteraceae</taxon>
        <taxon>Celeribacter</taxon>
    </lineage>
</organism>
<evidence type="ECO:0000313" key="4">
    <source>
        <dbReference type="Proteomes" id="UP000217935"/>
    </source>
</evidence>
<dbReference type="Pfam" id="PF04965">
    <property type="entry name" value="GPW_gp25"/>
    <property type="match status" value="1"/>
</dbReference>
<sequence>MSCAILYRVAHRLPELLTIPFSERPPVSPAPSSSRRHQSRQIHDRSRIALIDVFRLAFEEKDARAAHVVHRERDNLTLTSELSQRSNARRLGVDEETLRAHVREHLSILMNTIRLDATVDLSDTPHVARSVVNYGFQDLSNMSRQDLIAPYISRSIRQSLLDHEPRIVKQSLNVKVEAIEGDARQRIAVFVSAELIADPADIAIEFQADVDLGAGKCMVDKPKRVGS</sequence>
<feature type="region of interest" description="Disordered" evidence="1">
    <location>
        <begin position="21"/>
        <end position="42"/>
    </location>
</feature>
<dbReference type="KEGG" id="ceh:CEW89_04200"/>
<dbReference type="STRING" id="1758178.GCA_001550095_02680"/>
<dbReference type="NCBIfam" id="TIGR03357">
    <property type="entry name" value="VI_zyme"/>
    <property type="match status" value="1"/>
</dbReference>
<dbReference type="InterPro" id="IPR017737">
    <property type="entry name" value="TssE1-like"/>
</dbReference>
<dbReference type="PANTHER" id="PTHR38595">
    <property type="entry name" value="CYTOPLASMIC PROTEIN-RELATED"/>
    <property type="match status" value="1"/>
</dbReference>
<accession>A0A291G9V8</accession>
<dbReference type="Proteomes" id="UP000217935">
    <property type="component" value="Chromosome"/>
</dbReference>
<protein>
    <recommendedName>
        <fullName evidence="2">IraD/Gp25-like domain-containing protein</fullName>
    </recommendedName>
</protein>
<name>A0A291G9V8_9RHOB</name>
<gene>
    <name evidence="3" type="ORF">CEW89_04200</name>
</gene>